<dbReference type="Proteomes" id="UP001321473">
    <property type="component" value="Unassembled WGS sequence"/>
</dbReference>
<protein>
    <submittedName>
        <fullName evidence="2">Uncharacterized protein</fullName>
    </submittedName>
</protein>
<organism evidence="2 3">
    <name type="scientific">Amblyomma americanum</name>
    <name type="common">Lone star tick</name>
    <dbReference type="NCBI Taxonomy" id="6943"/>
    <lineage>
        <taxon>Eukaryota</taxon>
        <taxon>Metazoa</taxon>
        <taxon>Ecdysozoa</taxon>
        <taxon>Arthropoda</taxon>
        <taxon>Chelicerata</taxon>
        <taxon>Arachnida</taxon>
        <taxon>Acari</taxon>
        <taxon>Parasitiformes</taxon>
        <taxon>Ixodida</taxon>
        <taxon>Ixodoidea</taxon>
        <taxon>Ixodidae</taxon>
        <taxon>Amblyomminae</taxon>
        <taxon>Amblyomma</taxon>
    </lineage>
</organism>
<keyword evidence="3" id="KW-1185">Reference proteome</keyword>
<feature type="compositionally biased region" description="Polar residues" evidence="1">
    <location>
        <begin position="105"/>
        <end position="118"/>
    </location>
</feature>
<dbReference type="EMBL" id="JARKHS020002041">
    <property type="protein sequence ID" value="KAK8787176.1"/>
    <property type="molecule type" value="Genomic_DNA"/>
</dbReference>
<gene>
    <name evidence="2" type="ORF">V5799_023048</name>
</gene>
<dbReference type="AlphaFoldDB" id="A0AAQ4FJD9"/>
<name>A0AAQ4FJD9_AMBAM</name>
<accession>A0AAQ4FJD9</accession>
<evidence type="ECO:0000256" key="1">
    <source>
        <dbReference type="SAM" id="MobiDB-lite"/>
    </source>
</evidence>
<feature type="region of interest" description="Disordered" evidence="1">
    <location>
        <begin position="105"/>
        <end position="125"/>
    </location>
</feature>
<proteinExistence type="predicted"/>
<reference evidence="2 3" key="1">
    <citation type="journal article" date="2023" name="Arcadia Sci">
        <title>De novo assembly of a long-read Amblyomma americanum tick genome.</title>
        <authorList>
            <person name="Chou S."/>
            <person name="Poskanzer K.E."/>
            <person name="Rollins M."/>
            <person name="Thuy-Boun P.S."/>
        </authorList>
    </citation>
    <scope>NUCLEOTIDE SEQUENCE [LARGE SCALE GENOMIC DNA]</scope>
    <source>
        <strain evidence="2">F_SG_1</strain>
        <tissue evidence="2">Salivary glands</tissue>
    </source>
</reference>
<sequence length="148" mass="16321">MLSNRDIFGVAVFMVGTTVLVRTPSSQVRSSQATPEVVDEGTKVELPWKERGCEAKLSRNEKKNDIESIDKVWLWHSAEKIRKLHLTAVQHMQLMWMEMLEMNSAEGSSPTGLKSPSGSHGDCGNVSHVSGSLRCLKQVSKAPVLSES</sequence>
<comment type="caution">
    <text evidence="2">The sequence shown here is derived from an EMBL/GenBank/DDBJ whole genome shotgun (WGS) entry which is preliminary data.</text>
</comment>
<evidence type="ECO:0000313" key="3">
    <source>
        <dbReference type="Proteomes" id="UP001321473"/>
    </source>
</evidence>
<evidence type="ECO:0000313" key="2">
    <source>
        <dbReference type="EMBL" id="KAK8787176.1"/>
    </source>
</evidence>